<protein>
    <submittedName>
        <fullName evidence="3">Uncharacterized protein</fullName>
    </submittedName>
</protein>
<accession>A0A6G1QF60</accession>
<feature type="chain" id="PRO_5026173882" evidence="2">
    <location>
        <begin position="21"/>
        <end position="53"/>
    </location>
</feature>
<sequence>MMREALGLSLFIHIFLTALTLLQWRSLNPTEEALMSPSQHTHTHTHTHTDSLP</sequence>
<keyword evidence="4" id="KW-1185">Reference proteome</keyword>
<organism evidence="3 4">
    <name type="scientific">Channa argus</name>
    <name type="common">Northern snakehead</name>
    <name type="synonym">Ophicephalus argus</name>
    <dbReference type="NCBI Taxonomy" id="215402"/>
    <lineage>
        <taxon>Eukaryota</taxon>
        <taxon>Metazoa</taxon>
        <taxon>Chordata</taxon>
        <taxon>Craniata</taxon>
        <taxon>Vertebrata</taxon>
        <taxon>Euteleostomi</taxon>
        <taxon>Actinopterygii</taxon>
        <taxon>Neopterygii</taxon>
        <taxon>Teleostei</taxon>
        <taxon>Neoteleostei</taxon>
        <taxon>Acanthomorphata</taxon>
        <taxon>Anabantaria</taxon>
        <taxon>Anabantiformes</taxon>
        <taxon>Channoidei</taxon>
        <taxon>Channidae</taxon>
        <taxon>Channa</taxon>
    </lineage>
</organism>
<dbReference type="EMBL" id="CM015727">
    <property type="protein sequence ID" value="KAF3701192.1"/>
    <property type="molecule type" value="Genomic_DNA"/>
</dbReference>
<reference evidence="3 4" key="1">
    <citation type="submission" date="2019-02" db="EMBL/GenBank/DDBJ databases">
        <title>Opniocepnalus argus genome.</title>
        <authorList>
            <person name="Zhou C."/>
            <person name="Xiao S."/>
        </authorList>
    </citation>
    <scope>NUCLEOTIDE SEQUENCE [LARGE SCALE GENOMIC DNA]</scope>
    <source>
        <strain evidence="3">OARG1902GOOAL</strain>
        <tissue evidence="3">Muscle</tissue>
    </source>
</reference>
<proteinExistence type="predicted"/>
<keyword evidence="2" id="KW-0732">Signal</keyword>
<evidence type="ECO:0000256" key="1">
    <source>
        <dbReference type="SAM" id="MobiDB-lite"/>
    </source>
</evidence>
<dbReference type="Proteomes" id="UP000503349">
    <property type="component" value="Chromosome 16"/>
</dbReference>
<evidence type="ECO:0000256" key="2">
    <source>
        <dbReference type="SAM" id="SignalP"/>
    </source>
</evidence>
<evidence type="ECO:0000313" key="3">
    <source>
        <dbReference type="EMBL" id="KAF3701192.1"/>
    </source>
</evidence>
<name>A0A6G1QF60_CHAAH</name>
<feature type="region of interest" description="Disordered" evidence="1">
    <location>
        <begin position="33"/>
        <end position="53"/>
    </location>
</feature>
<gene>
    <name evidence="3" type="ORF">EXN66_Car016880</name>
</gene>
<dbReference type="AlphaFoldDB" id="A0A6G1QF60"/>
<reference evidence="4" key="2">
    <citation type="submission" date="2019-02" db="EMBL/GenBank/DDBJ databases">
        <title>Opniocepnalus argus Var Kimnra genome.</title>
        <authorList>
            <person name="Zhou C."/>
            <person name="Xiao S."/>
        </authorList>
    </citation>
    <scope>NUCLEOTIDE SEQUENCE [LARGE SCALE GENOMIC DNA]</scope>
</reference>
<feature type="signal peptide" evidence="2">
    <location>
        <begin position="1"/>
        <end position="20"/>
    </location>
</feature>
<evidence type="ECO:0000313" key="4">
    <source>
        <dbReference type="Proteomes" id="UP000503349"/>
    </source>
</evidence>